<feature type="compositionally biased region" description="Polar residues" evidence="2">
    <location>
        <begin position="233"/>
        <end position="246"/>
    </location>
</feature>
<dbReference type="OrthoDB" id="343070at2759"/>
<feature type="region of interest" description="Disordered" evidence="2">
    <location>
        <begin position="421"/>
        <end position="706"/>
    </location>
</feature>
<feature type="compositionally biased region" description="Acidic residues" evidence="2">
    <location>
        <begin position="504"/>
        <end position="537"/>
    </location>
</feature>
<feature type="region of interest" description="Disordered" evidence="2">
    <location>
        <begin position="378"/>
        <end position="403"/>
    </location>
</feature>
<evidence type="ECO:0000313" key="4">
    <source>
        <dbReference type="Proteomes" id="UP000728032"/>
    </source>
</evidence>
<gene>
    <name evidence="3" type="ORF">ONB1V03_LOCUS3552</name>
</gene>
<evidence type="ECO:0000313" key="3">
    <source>
        <dbReference type="EMBL" id="CAD7642352.1"/>
    </source>
</evidence>
<keyword evidence="4" id="KW-1185">Reference proteome</keyword>
<dbReference type="GO" id="GO:0005643">
    <property type="term" value="C:nuclear pore"/>
    <property type="evidence" value="ECO:0007669"/>
    <property type="project" value="TreeGrafter"/>
</dbReference>
<feature type="compositionally biased region" description="Low complexity" evidence="2">
    <location>
        <begin position="852"/>
        <end position="868"/>
    </location>
</feature>
<keyword evidence="1" id="KW-0175">Coiled coil</keyword>
<feature type="compositionally biased region" description="Basic and acidic residues" evidence="2">
    <location>
        <begin position="434"/>
        <end position="444"/>
    </location>
</feature>
<feature type="compositionally biased region" description="Low complexity" evidence="2">
    <location>
        <begin position="828"/>
        <end position="837"/>
    </location>
</feature>
<feature type="compositionally biased region" description="Low complexity" evidence="2">
    <location>
        <begin position="378"/>
        <end position="395"/>
    </location>
</feature>
<evidence type="ECO:0008006" key="5">
    <source>
        <dbReference type="Google" id="ProtNLM"/>
    </source>
</evidence>
<name>A0A7R9LIH3_9ACAR</name>
<feature type="region of interest" description="Disordered" evidence="2">
    <location>
        <begin position="274"/>
        <end position="314"/>
    </location>
</feature>
<dbReference type="GO" id="GO:0006406">
    <property type="term" value="P:mRNA export from nucleus"/>
    <property type="evidence" value="ECO:0007669"/>
    <property type="project" value="TreeGrafter"/>
</dbReference>
<feature type="region of interest" description="Disordered" evidence="2">
    <location>
        <begin position="332"/>
        <end position="353"/>
    </location>
</feature>
<dbReference type="GO" id="GO:1901673">
    <property type="term" value="P:regulation of mitotic spindle assembly"/>
    <property type="evidence" value="ECO:0007669"/>
    <property type="project" value="TreeGrafter"/>
</dbReference>
<organism evidence="3">
    <name type="scientific">Oppiella nova</name>
    <dbReference type="NCBI Taxonomy" id="334625"/>
    <lineage>
        <taxon>Eukaryota</taxon>
        <taxon>Metazoa</taxon>
        <taxon>Ecdysozoa</taxon>
        <taxon>Arthropoda</taxon>
        <taxon>Chelicerata</taxon>
        <taxon>Arachnida</taxon>
        <taxon>Acari</taxon>
        <taxon>Acariformes</taxon>
        <taxon>Sarcoptiformes</taxon>
        <taxon>Oribatida</taxon>
        <taxon>Brachypylina</taxon>
        <taxon>Oppioidea</taxon>
        <taxon>Oppiidae</taxon>
        <taxon>Oppiella</taxon>
    </lineage>
</organism>
<feature type="compositionally biased region" description="Polar residues" evidence="2">
    <location>
        <begin position="280"/>
        <end position="297"/>
    </location>
</feature>
<dbReference type="Proteomes" id="UP000728032">
    <property type="component" value="Unassembled WGS sequence"/>
</dbReference>
<feature type="compositionally biased region" description="Low complexity" evidence="2">
    <location>
        <begin position="298"/>
        <end position="313"/>
    </location>
</feature>
<reference evidence="3" key="1">
    <citation type="submission" date="2020-11" db="EMBL/GenBank/DDBJ databases">
        <authorList>
            <person name="Tran Van P."/>
        </authorList>
    </citation>
    <scope>NUCLEOTIDE SEQUENCE</scope>
</reference>
<feature type="coiled-coil region" evidence="1">
    <location>
        <begin position="63"/>
        <end position="118"/>
    </location>
</feature>
<dbReference type="EMBL" id="OC915890">
    <property type="protein sequence ID" value="CAD7642352.1"/>
    <property type="molecule type" value="Genomic_DNA"/>
</dbReference>
<feature type="compositionally biased region" description="Low complexity" evidence="2">
    <location>
        <begin position="646"/>
        <end position="660"/>
    </location>
</feature>
<feature type="compositionally biased region" description="Acidic residues" evidence="2">
    <location>
        <begin position="477"/>
        <end position="496"/>
    </location>
</feature>
<feature type="compositionally biased region" description="Polar residues" evidence="2">
    <location>
        <begin position="745"/>
        <end position="759"/>
    </location>
</feature>
<feature type="region of interest" description="Disordered" evidence="2">
    <location>
        <begin position="217"/>
        <end position="246"/>
    </location>
</feature>
<evidence type="ECO:0000256" key="2">
    <source>
        <dbReference type="SAM" id="MobiDB-lite"/>
    </source>
</evidence>
<feature type="compositionally biased region" description="Gly residues" evidence="2">
    <location>
        <begin position="960"/>
        <end position="977"/>
    </location>
</feature>
<feature type="compositionally biased region" description="Acidic residues" evidence="2">
    <location>
        <begin position="545"/>
        <end position="566"/>
    </location>
</feature>
<sequence>TEELNRLRAESSGAQNTIIQLRNVARKYKQQFGEQKAAFDQLKSQYDSAVKLAADQQLARNTAAATEAQTNELTARCEELTTRVRDLEQTNAKLTTDLKQVTEERDAAKSQALDREDKAKKIALQAKQRLAAISNEKSGIVRERDGLLKNTEELKERIKQLEQSVEENNLRLASIKSQFDAIQFAVLALDCLCDAVYLLNFRSVVVSRHWSRRVQTTSSQATANPVRHPVHPQSATVQPLSAKSTPTASIRPLAVTPTLRTGRNVTARATAVATVQPTTEDQSQHVSVPQATVQPTTQAVPSQAASQSVSSQSIPFVTSSAVESDVITTHTEDPIEEQIEPQVDDSSAAEVQQMEEQAIPEQMTATVEDNASVVPFASQEELQPSSQSSAPFSQPIAESSESTVARVLREKILLKRNRNACEEMTSGSVSPKRLRAEPEEDVMRPEAVVMTVSSDGPEDTPKEEPIFVPQRVVEPPPESDDEVIILESDESDEEEEQQQREDTNEYEENADDEEEDDEEEDEEDEEYDEEEEEYEENVGEREVYPEEEDYNEEEEEEGSAYEEEANDERSDAGSEGADIEVVGVSESDDMPEPREQSEPIEEPQSSMTSEAIEPTVSASMPPMSVPSVVTSSTEPNPFIQVPTPIQRPFGGQQQQQPGRQSFYLSHAQQQQQSSAYDEGDGIVPSTPTLFVPRRGDGFADPLNSPRVPQGRFVFSSSIPEAQTLSALANETTLGVDDTRMDLSQFDDNSGRSVPNTPLANSPAVPDNNSQTIDIDAEEPAFEMDPTVTETILPTELENESSVDDSNRSATNAEDIDVIIESDVRQGVESTQESSQSDESLKRETETSETIESESTPTSSTTTATTATAQRGVPTARRGRGFGGPLRAGLQRRPILPPTPSPTTQTPPTDILQSVAPTPSQPQSSLPPQQPPPPQQQQPGRTIRLGTSKFSTRGNFRGRPTRGGPGGRGGRGGYHYNN</sequence>
<dbReference type="EMBL" id="CAJPVJ010001065">
    <property type="protein sequence ID" value="CAG2163992.1"/>
    <property type="molecule type" value="Genomic_DNA"/>
</dbReference>
<feature type="non-terminal residue" evidence="3">
    <location>
        <position position="1"/>
    </location>
</feature>
<accession>A0A7R9LIH3</accession>
<dbReference type="AlphaFoldDB" id="A0A7R9LIH3"/>
<feature type="coiled-coil region" evidence="1">
    <location>
        <begin position="144"/>
        <end position="178"/>
    </location>
</feature>
<dbReference type="PANTHER" id="PTHR18898:SF2">
    <property type="entry name" value="NUCLEOPROTEIN TPR"/>
    <property type="match status" value="1"/>
</dbReference>
<feature type="region of interest" description="Disordered" evidence="2">
    <location>
        <begin position="735"/>
        <end position="977"/>
    </location>
</feature>
<evidence type="ECO:0000256" key="1">
    <source>
        <dbReference type="SAM" id="Coils"/>
    </source>
</evidence>
<dbReference type="GO" id="GO:0017056">
    <property type="term" value="F:structural constituent of nuclear pore"/>
    <property type="evidence" value="ECO:0007669"/>
    <property type="project" value="TreeGrafter"/>
</dbReference>
<dbReference type="PANTHER" id="PTHR18898">
    <property type="entry name" value="NUCLEOPROTEIN TPR-RELATED"/>
    <property type="match status" value="1"/>
</dbReference>
<feature type="compositionally biased region" description="Low complexity" evidence="2">
    <location>
        <begin position="614"/>
        <end position="633"/>
    </location>
</feature>
<feature type="compositionally biased region" description="Acidic residues" evidence="2">
    <location>
        <begin position="334"/>
        <end position="343"/>
    </location>
</feature>
<protein>
    <recommendedName>
        <fullName evidence="5">Nucleoprotein TPR</fullName>
    </recommendedName>
</protein>
<proteinExistence type="predicted"/>